<dbReference type="AlphaFoldDB" id="A0AAW7YFU5"/>
<name>A0AAW7YFU5_9GAMM</name>
<organism evidence="1 2">
    <name type="scientific">Photobacterium sanguinicancri</name>
    <dbReference type="NCBI Taxonomy" id="875932"/>
    <lineage>
        <taxon>Bacteria</taxon>
        <taxon>Pseudomonadati</taxon>
        <taxon>Pseudomonadota</taxon>
        <taxon>Gammaproteobacteria</taxon>
        <taxon>Vibrionales</taxon>
        <taxon>Vibrionaceae</taxon>
        <taxon>Photobacterium</taxon>
    </lineage>
</organism>
<dbReference type="EMBL" id="JAUOPU010000065">
    <property type="protein sequence ID" value="MDO6545515.1"/>
    <property type="molecule type" value="Genomic_DNA"/>
</dbReference>
<dbReference type="Proteomes" id="UP001170624">
    <property type="component" value="Unassembled WGS sequence"/>
</dbReference>
<evidence type="ECO:0000313" key="1">
    <source>
        <dbReference type="EMBL" id="MDO6545515.1"/>
    </source>
</evidence>
<comment type="caution">
    <text evidence="1">The sequence shown here is derived from an EMBL/GenBank/DDBJ whole genome shotgun (WGS) entry which is preliminary data.</text>
</comment>
<sequence length="23" mass="2384">MITIKKGLDIPISGTPTQAINDG</sequence>
<feature type="non-terminal residue" evidence="1">
    <location>
        <position position="23"/>
    </location>
</feature>
<accession>A0AAW7YFU5</accession>
<proteinExistence type="predicted"/>
<gene>
    <name evidence="1" type="ORF">Q4568_23575</name>
</gene>
<protein>
    <submittedName>
        <fullName evidence="1">Uncharacterized protein</fullName>
    </submittedName>
</protein>
<reference evidence="1" key="1">
    <citation type="submission" date="2023-07" db="EMBL/GenBank/DDBJ databases">
        <title>Genome content predicts the carbon catabolic preferences of heterotrophic bacteria.</title>
        <authorList>
            <person name="Gralka M."/>
        </authorList>
    </citation>
    <scope>NUCLEOTIDE SEQUENCE</scope>
    <source>
        <strain evidence="1">G2M05</strain>
    </source>
</reference>
<evidence type="ECO:0000313" key="2">
    <source>
        <dbReference type="Proteomes" id="UP001170624"/>
    </source>
</evidence>